<sequence length="281" mass="31159">MSAVQLVRGIWDTAVTLFLFTKSDFKTIVFPCVLMAAASAPIRTPSHFLHSFFWVWLHLLMFDVSNQTINPKEDQLNKKDRPLPAKRITLQNALILRWALVPICWLLSILYSGQVLYASVGICILTVLHNELRASRHWVGKNSLASIITTVFDAGAILVISDDRHNMGGAAELALVCSVGILTSTIYAQDFKDVEGDASVGRKTVPILYPKLAAPVLAMTLIGWSAFLINLWQVGTVTAAVFGSTALLTAFCFLYSSSIVGYQRSYLIYNVSRYISVRFLH</sequence>
<feature type="transmembrane region" description="Helical" evidence="5">
    <location>
        <begin position="167"/>
        <end position="188"/>
    </location>
</feature>
<keyword evidence="7" id="KW-1185">Reference proteome</keyword>
<dbReference type="GO" id="GO:0016020">
    <property type="term" value="C:membrane"/>
    <property type="evidence" value="ECO:0007669"/>
    <property type="project" value="UniProtKB-SubCell"/>
</dbReference>
<feature type="transmembrane region" description="Helical" evidence="5">
    <location>
        <begin position="235"/>
        <end position="255"/>
    </location>
</feature>
<dbReference type="InParanoid" id="A0A0H2RH42"/>
<gene>
    <name evidence="6" type="ORF">SCHPADRAFT_834805</name>
</gene>
<dbReference type="InterPro" id="IPR044878">
    <property type="entry name" value="UbiA_sf"/>
</dbReference>
<evidence type="ECO:0000256" key="1">
    <source>
        <dbReference type="ARBA" id="ARBA00004141"/>
    </source>
</evidence>
<dbReference type="Proteomes" id="UP000053477">
    <property type="component" value="Unassembled WGS sequence"/>
</dbReference>
<name>A0A0H2RH42_9AGAM</name>
<dbReference type="Gene3D" id="1.10.357.140">
    <property type="entry name" value="UbiA prenyltransferase"/>
    <property type="match status" value="1"/>
</dbReference>
<dbReference type="CDD" id="cd13965">
    <property type="entry name" value="PT_UbiA_3"/>
    <property type="match status" value="1"/>
</dbReference>
<comment type="subcellular location">
    <subcellularLocation>
        <location evidence="1">Membrane</location>
        <topology evidence="1">Multi-pass membrane protein</topology>
    </subcellularLocation>
</comment>
<evidence type="ECO:0000313" key="6">
    <source>
        <dbReference type="EMBL" id="KLO08833.1"/>
    </source>
</evidence>
<protein>
    <recommendedName>
        <fullName evidence="8">UbiA prenyltransferase</fullName>
    </recommendedName>
</protein>
<keyword evidence="3 5" id="KW-1133">Transmembrane helix</keyword>
<dbReference type="OrthoDB" id="434972at2759"/>
<evidence type="ECO:0008006" key="8">
    <source>
        <dbReference type="Google" id="ProtNLM"/>
    </source>
</evidence>
<dbReference type="EMBL" id="KQ086076">
    <property type="protein sequence ID" value="KLO08833.1"/>
    <property type="molecule type" value="Genomic_DNA"/>
</dbReference>
<dbReference type="InterPro" id="IPR000537">
    <property type="entry name" value="UbiA_prenyltransferase"/>
</dbReference>
<dbReference type="AlphaFoldDB" id="A0A0H2RH42"/>
<evidence type="ECO:0000256" key="4">
    <source>
        <dbReference type="ARBA" id="ARBA00023136"/>
    </source>
</evidence>
<feature type="transmembrane region" description="Helical" evidence="5">
    <location>
        <begin position="144"/>
        <end position="161"/>
    </location>
</feature>
<proteinExistence type="predicted"/>
<feature type="transmembrane region" description="Helical" evidence="5">
    <location>
        <begin position="208"/>
        <end position="229"/>
    </location>
</feature>
<dbReference type="GO" id="GO:0016765">
    <property type="term" value="F:transferase activity, transferring alkyl or aryl (other than methyl) groups"/>
    <property type="evidence" value="ECO:0007669"/>
    <property type="project" value="InterPro"/>
</dbReference>
<keyword evidence="2 5" id="KW-0812">Transmembrane</keyword>
<evidence type="ECO:0000256" key="5">
    <source>
        <dbReference type="SAM" id="Phobius"/>
    </source>
</evidence>
<dbReference type="STRING" id="27342.A0A0H2RH42"/>
<keyword evidence="4 5" id="KW-0472">Membrane</keyword>
<reference evidence="6 7" key="1">
    <citation type="submission" date="2015-04" db="EMBL/GenBank/DDBJ databases">
        <title>Complete genome sequence of Schizopora paradoxa KUC8140, a cosmopolitan wood degrader in East Asia.</title>
        <authorList>
            <consortium name="DOE Joint Genome Institute"/>
            <person name="Min B."/>
            <person name="Park H."/>
            <person name="Jang Y."/>
            <person name="Kim J.-J."/>
            <person name="Kim K.H."/>
            <person name="Pangilinan J."/>
            <person name="Lipzen A."/>
            <person name="Riley R."/>
            <person name="Grigoriev I.V."/>
            <person name="Spatafora J.W."/>
            <person name="Choi I.-G."/>
        </authorList>
    </citation>
    <scope>NUCLEOTIDE SEQUENCE [LARGE SCALE GENOMIC DNA]</scope>
    <source>
        <strain evidence="6 7">KUC8140</strain>
    </source>
</reference>
<evidence type="ECO:0000256" key="2">
    <source>
        <dbReference type="ARBA" id="ARBA00022692"/>
    </source>
</evidence>
<evidence type="ECO:0000313" key="7">
    <source>
        <dbReference type="Proteomes" id="UP000053477"/>
    </source>
</evidence>
<evidence type="ECO:0000256" key="3">
    <source>
        <dbReference type="ARBA" id="ARBA00022989"/>
    </source>
</evidence>
<dbReference type="Pfam" id="PF01040">
    <property type="entry name" value="UbiA"/>
    <property type="match status" value="1"/>
</dbReference>
<organism evidence="6 7">
    <name type="scientific">Schizopora paradoxa</name>
    <dbReference type="NCBI Taxonomy" id="27342"/>
    <lineage>
        <taxon>Eukaryota</taxon>
        <taxon>Fungi</taxon>
        <taxon>Dikarya</taxon>
        <taxon>Basidiomycota</taxon>
        <taxon>Agaricomycotina</taxon>
        <taxon>Agaricomycetes</taxon>
        <taxon>Hymenochaetales</taxon>
        <taxon>Schizoporaceae</taxon>
        <taxon>Schizopora</taxon>
    </lineage>
</organism>
<dbReference type="InterPro" id="IPR050475">
    <property type="entry name" value="Prenyltransferase_related"/>
</dbReference>
<accession>A0A0H2RH42</accession>
<dbReference type="PANTHER" id="PTHR42723:SF1">
    <property type="entry name" value="CHLOROPHYLL SYNTHASE, CHLOROPLASTIC"/>
    <property type="match status" value="1"/>
</dbReference>
<dbReference type="PANTHER" id="PTHR42723">
    <property type="entry name" value="CHLOROPHYLL SYNTHASE"/>
    <property type="match status" value="1"/>
</dbReference>